<name>A0ABP1RJQ8_9HEXA</name>
<dbReference type="EMBL" id="CAXLJM020000076">
    <property type="protein sequence ID" value="CAL8129219.1"/>
    <property type="molecule type" value="Genomic_DNA"/>
</dbReference>
<organism evidence="1 2">
    <name type="scientific">Orchesella dallaii</name>
    <dbReference type="NCBI Taxonomy" id="48710"/>
    <lineage>
        <taxon>Eukaryota</taxon>
        <taxon>Metazoa</taxon>
        <taxon>Ecdysozoa</taxon>
        <taxon>Arthropoda</taxon>
        <taxon>Hexapoda</taxon>
        <taxon>Collembola</taxon>
        <taxon>Entomobryomorpha</taxon>
        <taxon>Entomobryoidea</taxon>
        <taxon>Orchesellidae</taxon>
        <taxon>Orchesellinae</taxon>
        <taxon>Orchesella</taxon>
    </lineage>
</organism>
<gene>
    <name evidence="1" type="ORF">ODALV1_LOCUS22983</name>
</gene>
<reference evidence="1 2" key="1">
    <citation type="submission" date="2024-08" db="EMBL/GenBank/DDBJ databases">
        <authorList>
            <person name="Cucini C."/>
            <person name="Frati F."/>
        </authorList>
    </citation>
    <scope>NUCLEOTIDE SEQUENCE [LARGE SCALE GENOMIC DNA]</scope>
</reference>
<comment type="caution">
    <text evidence="1">The sequence shown here is derived from an EMBL/GenBank/DDBJ whole genome shotgun (WGS) entry which is preliminary data.</text>
</comment>
<keyword evidence="2" id="KW-1185">Reference proteome</keyword>
<evidence type="ECO:0000313" key="1">
    <source>
        <dbReference type="EMBL" id="CAL8129219.1"/>
    </source>
</evidence>
<dbReference type="Proteomes" id="UP001642540">
    <property type="component" value="Unassembled WGS sequence"/>
</dbReference>
<sequence>MESYNQNVFHNLCLQYVNAYNALIKFQVDDLNFKRKKLWNDQYNVELEKTRINNIQKHLLKWVEVAGKTAAQKAALGKILNHKPTRPDVPPPCPTDFTVPILSMETFGFNVEPQSRHKRCRTTSANDYSSAIPSTSTEACVQQSLRNAGPADNTTEVVELNLHNHSLNSLLLQQNSLVTQLSSGITTQLENRNVSDTSVPNQFNEVATEISADNRVLLSSNELQLGDHRTICEDVHTANTDSRDSSGLSQAEIMILPPNTTSLELCDETEGEQDREADTSLESSYELIFEDQTMSMFLDGNQFLNHLDGAETDPVDVLLTTNEELDYNDFGNTLTMAGRPADEGYQCANVTYDDISQTTLDSSQPGSTFTLEGRSKLCRYISRNN</sequence>
<proteinExistence type="predicted"/>
<evidence type="ECO:0000313" key="2">
    <source>
        <dbReference type="Proteomes" id="UP001642540"/>
    </source>
</evidence>
<accession>A0ABP1RJQ8</accession>
<protein>
    <submittedName>
        <fullName evidence="1">Uncharacterized protein</fullName>
    </submittedName>
</protein>